<evidence type="ECO:0008006" key="5">
    <source>
        <dbReference type="Google" id="ProtNLM"/>
    </source>
</evidence>
<dbReference type="EMBL" id="JAHUTJ010008672">
    <property type="protein sequence ID" value="MED6267048.1"/>
    <property type="molecule type" value="Genomic_DNA"/>
</dbReference>
<reference evidence="3 4" key="1">
    <citation type="submission" date="2021-06" db="EMBL/GenBank/DDBJ databases">
        <authorList>
            <person name="Palmer J.M."/>
        </authorList>
    </citation>
    <scope>NUCLEOTIDE SEQUENCE [LARGE SCALE GENOMIC DNA]</scope>
    <source>
        <strain evidence="3 4">CL_MEX2019</strain>
        <tissue evidence="3">Muscle</tissue>
    </source>
</reference>
<evidence type="ECO:0000313" key="4">
    <source>
        <dbReference type="Proteomes" id="UP001352852"/>
    </source>
</evidence>
<keyword evidence="2" id="KW-0812">Transmembrane</keyword>
<keyword evidence="2" id="KW-0472">Membrane</keyword>
<protein>
    <recommendedName>
        <fullName evidence="5">Neurensin-1-like</fullName>
    </recommendedName>
</protein>
<accession>A0ABU7CVW3</accession>
<dbReference type="Pfam" id="PF14927">
    <property type="entry name" value="Neurensin"/>
    <property type="match status" value="1"/>
</dbReference>
<dbReference type="PANTHER" id="PTHR14796:SF3">
    <property type="entry name" value="NEURENSIN 1-LIKE-RELATED"/>
    <property type="match status" value="1"/>
</dbReference>
<name>A0ABU7CVW3_9TELE</name>
<dbReference type="Proteomes" id="UP001352852">
    <property type="component" value="Unassembled WGS sequence"/>
</dbReference>
<dbReference type="InterPro" id="IPR024883">
    <property type="entry name" value="Neurensin"/>
</dbReference>
<keyword evidence="2" id="KW-1133">Transmembrane helix</keyword>
<sequence length="208" mass="22743">MALCPEGCTSGSGGDSSGSESGSSCLQFGVRSYLHHFYEECSSSMWERDPENRRSGLNQKPALWWNSVVWKVSLALGLLMLTAGIVSLFIAYATPHKIESFGEGDLYFVDPQAISYNRGLHLSTASGIWLSCLGSALAVMGVVVWVLPKANLKGRLFHRSREVDQRGELASKWRGFKDGTDVITEPPDTEVGKMPFTLAKVENVQPPS</sequence>
<feature type="transmembrane region" description="Helical" evidence="2">
    <location>
        <begin position="128"/>
        <end position="147"/>
    </location>
</feature>
<evidence type="ECO:0000313" key="3">
    <source>
        <dbReference type="EMBL" id="MED6267048.1"/>
    </source>
</evidence>
<feature type="region of interest" description="Disordered" evidence="1">
    <location>
        <begin position="1"/>
        <end position="20"/>
    </location>
</feature>
<proteinExistence type="predicted"/>
<organism evidence="3 4">
    <name type="scientific">Characodon lateralis</name>
    <dbReference type="NCBI Taxonomy" id="208331"/>
    <lineage>
        <taxon>Eukaryota</taxon>
        <taxon>Metazoa</taxon>
        <taxon>Chordata</taxon>
        <taxon>Craniata</taxon>
        <taxon>Vertebrata</taxon>
        <taxon>Euteleostomi</taxon>
        <taxon>Actinopterygii</taxon>
        <taxon>Neopterygii</taxon>
        <taxon>Teleostei</taxon>
        <taxon>Neoteleostei</taxon>
        <taxon>Acanthomorphata</taxon>
        <taxon>Ovalentaria</taxon>
        <taxon>Atherinomorphae</taxon>
        <taxon>Cyprinodontiformes</taxon>
        <taxon>Goodeidae</taxon>
        <taxon>Characodon</taxon>
    </lineage>
</organism>
<keyword evidence="4" id="KW-1185">Reference proteome</keyword>
<evidence type="ECO:0000256" key="1">
    <source>
        <dbReference type="SAM" id="MobiDB-lite"/>
    </source>
</evidence>
<evidence type="ECO:0000256" key="2">
    <source>
        <dbReference type="SAM" id="Phobius"/>
    </source>
</evidence>
<gene>
    <name evidence="3" type="ORF">CHARACLAT_008239</name>
</gene>
<feature type="transmembrane region" description="Helical" evidence="2">
    <location>
        <begin position="68"/>
        <end position="93"/>
    </location>
</feature>
<dbReference type="PANTHER" id="PTHR14796">
    <property type="entry name" value="NEURENSIN 1-RELATED"/>
    <property type="match status" value="1"/>
</dbReference>
<comment type="caution">
    <text evidence="3">The sequence shown here is derived from an EMBL/GenBank/DDBJ whole genome shotgun (WGS) entry which is preliminary data.</text>
</comment>